<dbReference type="AlphaFoldDB" id="A0A9J6BSZ8"/>
<evidence type="ECO:0000256" key="8">
    <source>
        <dbReference type="RuleBase" id="RU000682"/>
    </source>
</evidence>
<dbReference type="PROSITE" id="PS50071">
    <property type="entry name" value="HOMEOBOX_2"/>
    <property type="match status" value="1"/>
</dbReference>
<reference evidence="11" key="1">
    <citation type="submission" date="2021-03" db="EMBL/GenBank/DDBJ databases">
        <title>Chromosome level genome of the anhydrobiotic midge Polypedilum vanderplanki.</title>
        <authorList>
            <person name="Yoshida Y."/>
            <person name="Kikawada T."/>
            <person name="Gusev O."/>
        </authorList>
    </citation>
    <scope>NUCLEOTIDE SEQUENCE</scope>
    <source>
        <strain evidence="11">NIAS01</strain>
        <tissue evidence="11">Whole body or cell culture</tissue>
    </source>
</reference>
<feature type="compositionally biased region" description="Polar residues" evidence="9">
    <location>
        <begin position="280"/>
        <end position="289"/>
    </location>
</feature>
<dbReference type="GO" id="GO:0000981">
    <property type="term" value="F:DNA-binding transcription factor activity, RNA polymerase II-specific"/>
    <property type="evidence" value="ECO:0007669"/>
    <property type="project" value="InterPro"/>
</dbReference>
<dbReference type="SUPFAM" id="SSF46689">
    <property type="entry name" value="Homeodomain-like"/>
    <property type="match status" value="1"/>
</dbReference>
<dbReference type="Pfam" id="PF00046">
    <property type="entry name" value="Homeodomain"/>
    <property type="match status" value="1"/>
</dbReference>
<feature type="region of interest" description="Disordered" evidence="9">
    <location>
        <begin position="350"/>
        <end position="370"/>
    </location>
</feature>
<gene>
    <name evidence="11" type="ORF">PVAND_002574</name>
</gene>
<dbReference type="PRINTS" id="PR00031">
    <property type="entry name" value="HTHREPRESSR"/>
</dbReference>
<evidence type="ECO:0000256" key="6">
    <source>
        <dbReference type="ARBA" id="ARBA00023242"/>
    </source>
</evidence>
<dbReference type="InterPro" id="IPR001356">
    <property type="entry name" value="HD"/>
</dbReference>
<dbReference type="InterPro" id="IPR020479">
    <property type="entry name" value="HD_metazoa"/>
</dbReference>
<dbReference type="Proteomes" id="UP001107558">
    <property type="component" value="Chromosome 3"/>
</dbReference>
<evidence type="ECO:0000256" key="9">
    <source>
        <dbReference type="SAM" id="MobiDB-lite"/>
    </source>
</evidence>
<comment type="similarity">
    <text evidence="2">Belongs to the NK-2 homeobox family.</text>
</comment>
<keyword evidence="3" id="KW-0217">Developmental protein</keyword>
<dbReference type="SMART" id="SM00389">
    <property type="entry name" value="HOX"/>
    <property type="match status" value="1"/>
</dbReference>
<dbReference type="PROSITE" id="PS00027">
    <property type="entry name" value="HOMEOBOX_1"/>
    <property type="match status" value="1"/>
</dbReference>
<comment type="subcellular location">
    <subcellularLocation>
        <location evidence="1 7 8">Nucleus</location>
    </subcellularLocation>
</comment>
<dbReference type="InterPro" id="IPR050394">
    <property type="entry name" value="Homeobox_NK-like"/>
</dbReference>
<dbReference type="PANTHER" id="PTHR24340">
    <property type="entry name" value="HOMEOBOX PROTEIN NKX"/>
    <property type="match status" value="1"/>
</dbReference>
<keyword evidence="5 7" id="KW-0371">Homeobox</keyword>
<dbReference type="OrthoDB" id="6159439at2759"/>
<feature type="region of interest" description="Disordered" evidence="9">
    <location>
        <begin position="167"/>
        <end position="296"/>
    </location>
</feature>
<evidence type="ECO:0000256" key="3">
    <source>
        <dbReference type="ARBA" id="ARBA00022473"/>
    </source>
</evidence>
<dbReference type="InterPro" id="IPR009057">
    <property type="entry name" value="Homeodomain-like_sf"/>
</dbReference>
<evidence type="ECO:0000256" key="5">
    <source>
        <dbReference type="ARBA" id="ARBA00023155"/>
    </source>
</evidence>
<dbReference type="PRINTS" id="PR00024">
    <property type="entry name" value="HOMEOBOX"/>
</dbReference>
<feature type="compositionally biased region" description="Polar residues" evidence="9">
    <location>
        <begin position="227"/>
        <end position="250"/>
    </location>
</feature>
<evidence type="ECO:0000256" key="1">
    <source>
        <dbReference type="ARBA" id="ARBA00004123"/>
    </source>
</evidence>
<dbReference type="InterPro" id="IPR017970">
    <property type="entry name" value="Homeobox_CS"/>
</dbReference>
<evidence type="ECO:0000313" key="11">
    <source>
        <dbReference type="EMBL" id="KAG5672446.1"/>
    </source>
</evidence>
<evidence type="ECO:0000256" key="2">
    <source>
        <dbReference type="ARBA" id="ARBA00005661"/>
    </source>
</evidence>
<dbReference type="Gene3D" id="1.10.10.60">
    <property type="entry name" value="Homeodomain-like"/>
    <property type="match status" value="1"/>
</dbReference>
<evidence type="ECO:0000256" key="7">
    <source>
        <dbReference type="PROSITE-ProRule" id="PRU00108"/>
    </source>
</evidence>
<protein>
    <recommendedName>
        <fullName evidence="10">Homeobox domain-containing protein</fullName>
    </recommendedName>
</protein>
<name>A0A9J6BSZ8_POLVA</name>
<dbReference type="InterPro" id="IPR000047">
    <property type="entry name" value="HTH_motif"/>
</dbReference>
<dbReference type="CDD" id="cd00086">
    <property type="entry name" value="homeodomain"/>
    <property type="match status" value="1"/>
</dbReference>
<feature type="compositionally biased region" description="Polar residues" evidence="9">
    <location>
        <begin position="181"/>
        <end position="207"/>
    </location>
</feature>
<keyword evidence="4 7" id="KW-0238">DNA-binding</keyword>
<keyword evidence="12" id="KW-1185">Reference proteome</keyword>
<feature type="DNA-binding region" description="Homeobox" evidence="7">
    <location>
        <begin position="293"/>
        <end position="352"/>
    </location>
</feature>
<dbReference type="EMBL" id="JADBJN010000003">
    <property type="protein sequence ID" value="KAG5672446.1"/>
    <property type="molecule type" value="Genomic_DNA"/>
</dbReference>
<feature type="domain" description="Homeobox" evidence="10">
    <location>
        <begin position="291"/>
        <end position="351"/>
    </location>
</feature>
<dbReference type="PANTHER" id="PTHR24340:SF82">
    <property type="entry name" value="HOMEOBOX PROTEIN VND"/>
    <property type="match status" value="1"/>
</dbReference>
<proteinExistence type="inferred from homology"/>
<dbReference type="GO" id="GO:0000978">
    <property type="term" value="F:RNA polymerase II cis-regulatory region sequence-specific DNA binding"/>
    <property type="evidence" value="ECO:0007669"/>
    <property type="project" value="TreeGrafter"/>
</dbReference>
<evidence type="ECO:0000259" key="10">
    <source>
        <dbReference type="PROSITE" id="PS50071"/>
    </source>
</evidence>
<organism evidence="11 12">
    <name type="scientific">Polypedilum vanderplanki</name>
    <name type="common">Sleeping chironomid midge</name>
    <dbReference type="NCBI Taxonomy" id="319348"/>
    <lineage>
        <taxon>Eukaryota</taxon>
        <taxon>Metazoa</taxon>
        <taxon>Ecdysozoa</taxon>
        <taxon>Arthropoda</taxon>
        <taxon>Hexapoda</taxon>
        <taxon>Insecta</taxon>
        <taxon>Pterygota</taxon>
        <taxon>Neoptera</taxon>
        <taxon>Endopterygota</taxon>
        <taxon>Diptera</taxon>
        <taxon>Nematocera</taxon>
        <taxon>Chironomoidea</taxon>
        <taxon>Chironomidae</taxon>
        <taxon>Chironominae</taxon>
        <taxon>Polypedilum</taxon>
        <taxon>Polypedilum</taxon>
    </lineage>
</organism>
<comment type="caution">
    <text evidence="11">The sequence shown here is derived from an EMBL/GenBank/DDBJ whole genome shotgun (WGS) entry which is preliminary data.</text>
</comment>
<evidence type="ECO:0000256" key="4">
    <source>
        <dbReference type="ARBA" id="ARBA00023125"/>
    </source>
</evidence>
<dbReference type="GO" id="GO:0030154">
    <property type="term" value="P:cell differentiation"/>
    <property type="evidence" value="ECO:0007669"/>
    <property type="project" value="TreeGrafter"/>
</dbReference>
<keyword evidence="6 7" id="KW-0539">Nucleus</keyword>
<sequence length="407" mass="46501">MCSQQVDNQQQLPSQVDFVNVDEYEPSFQLIPPFGEYDYKEIIDKNPQRSGFHISDILQLNSEANVENSKPRTSIDYSIYNYNDYQSRHYYSPYPHPQILPSTLSTFESDLPFYNAAFNSQPPSVYNSNVYFASDTTSNSFSGNQMNRYLVNDANNNSSYASYYEQQYHHHHHHHTSHQNIMPQTSPDSTSPLVNTDSSYLTLPQPKSSSYSSSSPSHEMTSKETKYTTLSSISPQTSTTAKNENFSTHSTDLDVGGNNDDHLSMDESSESIDEMHDGASDSQTTSQNSSEKKRKRRVLFTKSQTFELERRFRQQRYLSAPEREHLASLIGLTPTQVKIWFQNHRYKTKRASHEKSPGTSNTFPTRLPSPNAIKRVHVPVLISDGKPVLNDNLNFNQSSGGQKWWQV</sequence>
<dbReference type="FunFam" id="1.10.10.60:FF:000101">
    <property type="entry name" value="NK2 homeobox 8"/>
    <property type="match status" value="1"/>
</dbReference>
<feature type="compositionally biased region" description="Low complexity" evidence="9">
    <location>
        <begin position="208"/>
        <end position="217"/>
    </location>
</feature>
<accession>A0A9J6BSZ8</accession>
<evidence type="ECO:0000313" key="12">
    <source>
        <dbReference type="Proteomes" id="UP001107558"/>
    </source>
</evidence>
<dbReference type="GO" id="GO:0005634">
    <property type="term" value="C:nucleus"/>
    <property type="evidence" value="ECO:0007669"/>
    <property type="project" value="UniProtKB-SubCell"/>
</dbReference>